<proteinExistence type="predicted"/>
<organism evidence="2 3">
    <name type="scientific">Lentisphaera profundi</name>
    <dbReference type="NCBI Taxonomy" id="1658616"/>
    <lineage>
        <taxon>Bacteria</taxon>
        <taxon>Pseudomonadati</taxon>
        <taxon>Lentisphaerota</taxon>
        <taxon>Lentisphaeria</taxon>
        <taxon>Lentisphaerales</taxon>
        <taxon>Lentisphaeraceae</taxon>
        <taxon>Lentisphaera</taxon>
    </lineage>
</organism>
<name>A0ABY7VS24_9BACT</name>
<keyword evidence="3" id="KW-1185">Reference proteome</keyword>
<evidence type="ECO:0008006" key="4">
    <source>
        <dbReference type="Google" id="ProtNLM"/>
    </source>
</evidence>
<keyword evidence="1" id="KW-0812">Transmembrane</keyword>
<protein>
    <recommendedName>
        <fullName evidence="4">EF-hand domain-containing protein</fullName>
    </recommendedName>
</protein>
<evidence type="ECO:0000256" key="1">
    <source>
        <dbReference type="SAM" id="Phobius"/>
    </source>
</evidence>
<keyword evidence="1" id="KW-1133">Transmembrane helix</keyword>
<dbReference type="RefSeq" id="WP_274149980.1">
    <property type="nucleotide sequence ID" value="NZ_CP117811.1"/>
</dbReference>
<dbReference type="Proteomes" id="UP001214250">
    <property type="component" value="Chromosome 1"/>
</dbReference>
<reference evidence="2 3" key="1">
    <citation type="submission" date="2023-02" db="EMBL/GenBank/DDBJ databases">
        <title>Genome sequence of Lentisphaera profundi SAORIC-696.</title>
        <authorList>
            <person name="Kim e."/>
            <person name="Cho J.-C."/>
            <person name="Choi A."/>
            <person name="Kang I."/>
        </authorList>
    </citation>
    <scope>NUCLEOTIDE SEQUENCE [LARGE SCALE GENOMIC DNA]</scope>
    <source>
        <strain evidence="2 3">SAORIC-696</strain>
    </source>
</reference>
<evidence type="ECO:0000313" key="2">
    <source>
        <dbReference type="EMBL" id="WDE96023.1"/>
    </source>
</evidence>
<sequence length="337" mass="37826">MKDFIKANLEKVMLIVVMAVLVVVAVFVVATVDVNPIELIKLSGSQPIEVVDGKVISGKPVKALRLETVFENRQYLLCRDETCNKVFHDDFRKCPWCKTQVDFAKEIEDGDSDGDGILDTVEAEYNMDPNNPDDALEDRDKDGFSNYDEITVGINGVPTLIDDPSSYPSMLNFIQAIPKKAKPLQFIYKSDQTSGSNKALWEVQFVDSRRKTRWVRVGGVIFASDYSLVDIEKVEGKVVLSVKKEGAELIKVYKGKYVYPPNGSGMVIYNNLGGKQEFVADDSKHNLLGLDGVKEVVDFRGWRRIGKEKVLKAIIFSRKTNEEFEIDSKKSILSPVK</sequence>
<evidence type="ECO:0000313" key="3">
    <source>
        <dbReference type="Proteomes" id="UP001214250"/>
    </source>
</evidence>
<feature type="transmembrane region" description="Helical" evidence="1">
    <location>
        <begin position="12"/>
        <end position="32"/>
    </location>
</feature>
<gene>
    <name evidence="2" type="ORF">PQO03_09885</name>
</gene>
<dbReference type="EMBL" id="CP117811">
    <property type="protein sequence ID" value="WDE96023.1"/>
    <property type="molecule type" value="Genomic_DNA"/>
</dbReference>
<accession>A0ABY7VS24</accession>
<keyword evidence="1" id="KW-0472">Membrane</keyword>